<dbReference type="Gene3D" id="3.40.50.2000">
    <property type="entry name" value="Glycogen Phosphorylase B"/>
    <property type="match status" value="2"/>
</dbReference>
<keyword evidence="1" id="KW-0808">Transferase</keyword>
<sequence length="393" mass="45597">MKKILVLTPRFPYPVIGGDRLRIYKICEELSKRYSLTLLSLCENNDEMSYHPDDGVFTDIIRIKQSKILSYLNVLKALISGKPLQIAYYKNRHYKNKLKHIIDDYDATLSHLIRVGDYVKDMSGIHILEMTDAISMNYERVRQTAPSVSLKSILYSIEYKRLFNYEKEITKKFALTSIISEVDKNYLSPSFNENVIVCGNGVDFDKFRFLNRRIEREDKINLVFIGNMYSLQNLDGVIWFIDNIFQELNINQEYRFYVLGKIKDQDKKRLEKYMDVIVSGTVEDIINEASVGHVGICPIRLGAGIQNKVLEYMALGMPVITSRVGYEGIGANINEEILIADNIDEYKSALEIIKDDIEYKNIAKKARLFVENKFRWSQQLSTLTDNIEELLKK</sequence>
<dbReference type="PANTHER" id="PTHR12526">
    <property type="entry name" value="GLYCOSYLTRANSFERASE"/>
    <property type="match status" value="1"/>
</dbReference>
<reference evidence="1" key="1">
    <citation type="journal article" date="2016" name="PLoS ONE">
        <title>Comparison of O-Antigen Gene Clusters of All O-Serogroups of Escherichia coli and Proposal for Adopting a New Nomenclature for O-Typing.</title>
        <authorList>
            <person name="DebRoy C."/>
            <person name="Fratamico P.M."/>
            <person name="Yan X."/>
            <person name="Baranzoni G."/>
            <person name="Liu Y."/>
            <person name="Needleman D.S."/>
            <person name="Tebbs R."/>
            <person name="O'Connell C.D."/>
            <person name="Allred A."/>
            <person name="Swimley M."/>
            <person name="Mwangi M."/>
            <person name="Kapur V."/>
            <person name="Raygoza Garay J.A."/>
            <person name="Roberts E.L."/>
            <person name="Katani R."/>
        </authorList>
    </citation>
    <scope>NUCLEOTIDE SEQUENCE</scope>
    <source>
        <strain evidence="1">O68:K-:H4</strain>
    </source>
</reference>
<gene>
    <name evidence="1" type="primary">wfaV</name>
</gene>
<dbReference type="AlphaFoldDB" id="A0A0A7DN61"/>
<dbReference type="Pfam" id="PF13692">
    <property type="entry name" value="Glyco_trans_1_4"/>
    <property type="match status" value="1"/>
</dbReference>
<dbReference type="SUPFAM" id="SSF53756">
    <property type="entry name" value="UDP-Glycosyltransferase/glycogen phosphorylase"/>
    <property type="match status" value="1"/>
</dbReference>
<name>A0A0A7DN61_ECOLX</name>
<dbReference type="EMBL" id="KJ534585">
    <property type="protein sequence ID" value="AIT92165.1"/>
    <property type="molecule type" value="Genomic_DNA"/>
</dbReference>
<dbReference type="PANTHER" id="PTHR12526:SF600">
    <property type="entry name" value="GLYCOSYL TRANSFERASE GROUP 1"/>
    <property type="match status" value="1"/>
</dbReference>
<dbReference type="GO" id="GO:0016757">
    <property type="term" value="F:glycosyltransferase activity"/>
    <property type="evidence" value="ECO:0007669"/>
    <property type="project" value="TreeGrafter"/>
</dbReference>
<organism evidence="1">
    <name type="scientific">Escherichia coli</name>
    <dbReference type="NCBI Taxonomy" id="562"/>
    <lineage>
        <taxon>Bacteria</taxon>
        <taxon>Pseudomonadati</taxon>
        <taxon>Pseudomonadota</taxon>
        <taxon>Gammaproteobacteria</taxon>
        <taxon>Enterobacterales</taxon>
        <taxon>Enterobacteriaceae</taxon>
        <taxon>Escherichia</taxon>
    </lineage>
</organism>
<evidence type="ECO:0000313" key="1">
    <source>
        <dbReference type="EMBL" id="AIT92165.1"/>
    </source>
</evidence>
<accession>A0A0A7DN61</accession>
<protein>
    <submittedName>
        <fullName evidence="1">Glycosyl transferase group 1 family</fullName>
    </submittedName>
</protein>
<dbReference type="CDD" id="cd03801">
    <property type="entry name" value="GT4_PimA-like"/>
    <property type="match status" value="1"/>
</dbReference>
<dbReference type="RefSeq" id="WP_001723639.1">
    <property type="nucleotide sequence ID" value="NZ_CAJSHU010000001.1"/>
</dbReference>
<proteinExistence type="predicted"/>